<dbReference type="InterPro" id="IPR036397">
    <property type="entry name" value="RNaseH_sf"/>
</dbReference>
<proteinExistence type="inferred from homology"/>
<dbReference type="EMBL" id="GDJX01001651">
    <property type="protein sequence ID" value="JAT66285.1"/>
    <property type="molecule type" value="Transcribed_RNA"/>
</dbReference>
<evidence type="ECO:0000256" key="7">
    <source>
        <dbReference type="ARBA" id="ARBA00022839"/>
    </source>
</evidence>
<dbReference type="PANTHER" id="PTHR12801:SF45">
    <property type="entry name" value="RNA EXONUCLEASE 4"/>
    <property type="match status" value="1"/>
</dbReference>
<feature type="domain" description="Exonuclease" evidence="11">
    <location>
        <begin position="84"/>
        <end position="244"/>
    </location>
</feature>
<evidence type="ECO:0000256" key="1">
    <source>
        <dbReference type="ARBA" id="ARBA00004123"/>
    </source>
</evidence>
<dbReference type="Pfam" id="PF00929">
    <property type="entry name" value="RNase_T"/>
    <property type="match status" value="1"/>
</dbReference>
<evidence type="ECO:0000256" key="9">
    <source>
        <dbReference type="ARBA" id="ARBA00025599"/>
    </source>
</evidence>
<comment type="function">
    <text evidence="9">Exoribonuclease involved in ribosome biosynthesis. Involved in the processing of ITS1, the internal transcribed spacer localized between the 18S and 5.8S rRNAs.</text>
</comment>
<reference evidence="12" key="1">
    <citation type="submission" date="2015-07" db="EMBL/GenBank/DDBJ databases">
        <title>Transcriptome Assembly of Anthurium amnicola.</title>
        <authorList>
            <person name="Suzuki J."/>
        </authorList>
    </citation>
    <scope>NUCLEOTIDE SEQUENCE</scope>
</reference>
<comment type="similarity">
    <text evidence="2">Belongs to the REXO4 family.</text>
</comment>
<sequence length="279" mass="30862">MGGSTANPSPSPMNPNWALLQQRLRAPDSGASLPDSGEAGKPPSALGKRKERPGSNPASTSTVSAPLTPSDVLKPTCTDCSLTDALAMDCEMVGVGSQGNKSAIGRITLVNAWGNAVYDEYVRPLEHVVDFRTRISGIRARNLRKAKNYRTAQKEVAELIKGRILVGHALHNDLKAMLLGHPKHDIRDTSEYQPFLSREGRRRALRDLAAQILGIRIQQGMHCSVEDARAAMLIYQKNKKEWEKSIKKQFKLKKKLKKGRKRNKQKKESMNFDDQGAIS</sequence>
<dbReference type="AlphaFoldDB" id="A0A1D1ZHS4"/>
<name>A0A1D1ZHS4_9ARAE</name>
<keyword evidence="5" id="KW-0540">Nuclease</keyword>
<feature type="region of interest" description="Disordered" evidence="10">
    <location>
        <begin position="252"/>
        <end position="279"/>
    </location>
</feature>
<dbReference type="InterPro" id="IPR012337">
    <property type="entry name" value="RNaseH-like_sf"/>
</dbReference>
<keyword evidence="6" id="KW-0378">Hydrolase</keyword>
<feature type="compositionally biased region" description="Basic residues" evidence="10">
    <location>
        <begin position="252"/>
        <end position="265"/>
    </location>
</feature>
<dbReference type="CDD" id="cd06144">
    <property type="entry name" value="REX4_like"/>
    <property type="match status" value="1"/>
</dbReference>
<protein>
    <recommendedName>
        <fullName evidence="3">RNA exonuclease 4</fullName>
    </recommendedName>
</protein>
<dbReference type="Gene3D" id="3.30.420.10">
    <property type="entry name" value="Ribonuclease H-like superfamily/Ribonuclease H"/>
    <property type="match status" value="1"/>
</dbReference>
<dbReference type="PANTHER" id="PTHR12801">
    <property type="entry name" value="RNA EXONUCLEASE REXO1 / RECO3 FAMILY MEMBER-RELATED"/>
    <property type="match status" value="1"/>
</dbReference>
<dbReference type="InterPro" id="IPR037431">
    <property type="entry name" value="REX4_DEDDh_dom"/>
</dbReference>
<dbReference type="GO" id="GO:0006364">
    <property type="term" value="P:rRNA processing"/>
    <property type="evidence" value="ECO:0007669"/>
    <property type="project" value="UniProtKB-KW"/>
</dbReference>
<feature type="region of interest" description="Disordered" evidence="10">
    <location>
        <begin position="1"/>
        <end position="70"/>
    </location>
</feature>
<evidence type="ECO:0000259" key="11">
    <source>
        <dbReference type="SMART" id="SM00479"/>
    </source>
</evidence>
<comment type="subcellular location">
    <subcellularLocation>
        <location evidence="1">Nucleus</location>
    </subcellularLocation>
</comment>
<keyword evidence="8" id="KW-0539">Nucleus</keyword>
<dbReference type="GO" id="GO:0003676">
    <property type="term" value="F:nucleic acid binding"/>
    <property type="evidence" value="ECO:0007669"/>
    <property type="project" value="InterPro"/>
</dbReference>
<evidence type="ECO:0000256" key="5">
    <source>
        <dbReference type="ARBA" id="ARBA00022722"/>
    </source>
</evidence>
<dbReference type="SMART" id="SM00479">
    <property type="entry name" value="EXOIII"/>
    <property type="match status" value="1"/>
</dbReference>
<evidence type="ECO:0000256" key="8">
    <source>
        <dbReference type="ARBA" id="ARBA00023242"/>
    </source>
</evidence>
<organism evidence="12">
    <name type="scientific">Anthurium amnicola</name>
    <dbReference type="NCBI Taxonomy" id="1678845"/>
    <lineage>
        <taxon>Eukaryota</taxon>
        <taxon>Viridiplantae</taxon>
        <taxon>Streptophyta</taxon>
        <taxon>Embryophyta</taxon>
        <taxon>Tracheophyta</taxon>
        <taxon>Spermatophyta</taxon>
        <taxon>Magnoliopsida</taxon>
        <taxon>Liliopsida</taxon>
        <taxon>Araceae</taxon>
        <taxon>Pothoideae</taxon>
        <taxon>Potheae</taxon>
        <taxon>Anthurium</taxon>
    </lineage>
</organism>
<evidence type="ECO:0000256" key="4">
    <source>
        <dbReference type="ARBA" id="ARBA00022552"/>
    </source>
</evidence>
<dbReference type="InterPro" id="IPR013520">
    <property type="entry name" value="Ribonucl_H"/>
</dbReference>
<keyword evidence="7 12" id="KW-0269">Exonuclease</keyword>
<evidence type="ECO:0000256" key="3">
    <source>
        <dbReference type="ARBA" id="ARBA00016937"/>
    </source>
</evidence>
<evidence type="ECO:0000256" key="10">
    <source>
        <dbReference type="SAM" id="MobiDB-lite"/>
    </source>
</evidence>
<accession>A0A1D1ZHS4</accession>
<evidence type="ECO:0000256" key="2">
    <source>
        <dbReference type="ARBA" id="ARBA00010489"/>
    </source>
</evidence>
<dbReference type="SUPFAM" id="SSF53098">
    <property type="entry name" value="Ribonuclease H-like"/>
    <property type="match status" value="1"/>
</dbReference>
<feature type="compositionally biased region" description="Polar residues" evidence="10">
    <location>
        <begin position="56"/>
        <end position="67"/>
    </location>
</feature>
<dbReference type="GO" id="GO:0008408">
    <property type="term" value="F:3'-5' exonuclease activity"/>
    <property type="evidence" value="ECO:0007669"/>
    <property type="project" value="InterPro"/>
</dbReference>
<evidence type="ECO:0000313" key="12">
    <source>
        <dbReference type="EMBL" id="JAT66285.1"/>
    </source>
</evidence>
<gene>
    <name evidence="12" type="primary">Rexo4_1</name>
    <name evidence="12" type="ORF">g.65349</name>
</gene>
<dbReference type="InterPro" id="IPR047021">
    <property type="entry name" value="REXO1/3/4-like"/>
</dbReference>
<dbReference type="GO" id="GO:0005634">
    <property type="term" value="C:nucleus"/>
    <property type="evidence" value="ECO:0007669"/>
    <property type="project" value="UniProtKB-SubCell"/>
</dbReference>
<keyword evidence="4" id="KW-0698">rRNA processing</keyword>
<evidence type="ECO:0000256" key="6">
    <source>
        <dbReference type="ARBA" id="ARBA00022801"/>
    </source>
</evidence>
<dbReference type="FunFam" id="3.30.420.10:FF:000007">
    <property type="entry name" value="Interferon-stimulated exonuclease gene 20"/>
    <property type="match status" value="1"/>
</dbReference>